<dbReference type="PANTHER" id="PTHR47506">
    <property type="entry name" value="TRANSCRIPTIONAL REGULATORY PROTEIN"/>
    <property type="match status" value="1"/>
</dbReference>
<feature type="domain" description="HTH tetR-type" evidence="5">
    <location>
        <begin position="11"/>
        <end position="71"/>
    </location>
</feature>
<feature type="DNA-binding region" description="H-T-H motif" evidence="4">
    <location>
        <begin position="34"/>
        <end position="53"/>
    </location>
</feature>
<evidence type="ECO:0000256" key="3">
    <source>
        <dbReference type="ARBA" id="ARBA00023163"/>
    </source>
</evidence>
<comment type="caution">
    <text evidence="6">The sequence shown here is derived from an EMBL/GenBank/DDBJ whole genome shotgun (WGS) entry which is preliminary data.</text>
</comment>
<keyword evidence="7" id="KW-1185">Reference proteome</keyword>
<keyword evidence="1" id="KW-0805">Transcription regulation</keyword>
<evidence type="ECO:0000256" key="1">
    <source>
        <dbReference type="ARBA" id="ARBA00023015"/>
    </source>
</evidence>
<sequence>MAPKVSDQYKKEKKKELLEAAKRVFIRKGYVQTTMQDIMDEAGVSRGALYSYFNNIQHIFEELLKFEDEIDIHLLEKYAQYSFWQQLTGWVQLQQKNIKSINQSLLLCKTEFFLTIYRGGNQTSNPYLVERYQKLADSIKEFIELGIERKEFKPCMPSKSIALYLISFLDGLMLDTFNLSVEVTKVNEQIDILLFTLEKMLCPIIEK</sequence>
<keyword evidence="3" id="KW-0804">Transcription</keyword>
<gene>
    <name evidence="6" type="ORF">KQI88_02675</name>
</gene>
<keyword evidence="2 4" id="KW-0238">DNA-binding</keyword>
<dbReference type="InterPro" id="IPR041612">
    <property type="entry name" value="YfiR_C"/>
</dbReference>
<evidence type="ECO:0000259" key="5">
    <source>
        <dbReference type="PROSITE" id="PS50977"/>
    </source>
</evidence>
<dbReference type="Pfam" id="PF17922">
    <property type="entry name" value="TetR_C_17"/>
    <property type="match status" value="1"/>
</dbReference>
<proteinExistence type="predicted"/>
<dbReference type="EMBL" id="JAHLQK010000001">
    <property type="protein sequence ID" value="MBU5675318.1"/>
    <property type="molecule type" value="Genomic_DNA"/>
</dbReference>
<reference evidence="6 7" key="1">
    <citation type="submission" date="2021-06" db="EMBL/GenBank/DDBJ databases">
        <authorList>
            <person name="Sun Q."/>
            <person name="Li D."/>
        </authorList>
    </citation>
    <scope>NUCLEOTIDE SEQUENCE [LARGE SCALE GENOMIC DNA]</scope>
    <source>
        <strain evidence="6 7">MSJ-5</strain>
    </source>
</reference>
<dbReference type="PANTHER" id="PTHR47506:SF6">
    <property type="entry name" value="HTH-TYPE TRANSCRIPTIONAL REPRESSOR NEMR"/>
    <property type="match status" value="1"/>
</dbReference>
<name>A0ABS6FZ23_9FIRM</name>
<evidence type="ECO:0000256" key="2">
    <source>
        <dbReference type="ARBA" id="ARBA00023125"/>
    </source>
</evidence>
<evidence type="ECO:0000313" key="6">
    <source>
        <dbReference type="EMBL" id="MBU5675318.1"/>
    </source>
</evidence>
<evidence type="ECO:0000256" key="4">
    <source>
        <dbReference type="PROSITE-ProRule" id="PRU00335"/>
    </source>
</evidence>
<dbReference type="PROSITE" id="PS50977">
    <property type="entry name" value="HTH_TETR_2"/>
    <property type="match status" value="1"/>
</dbReference>
<accession>A0ABS6FZ23</accession>
<evidence type="ECO:0000313" key="7">
    <source>
        <dbReference type="Proteomes" id="UP000779508"/>
    </source>
</evidence>
<dbReference type="RefSeq" id="WP_216414809.1">
    <property type="nucleotide sequence ID" value="NZ_JAHLQK010000001.1"/>
</dbReference>
<dbReference type="Proteomes" id="UP000779508">
    <property type="component" value="Unassembled WGS sequence"/>
</dbReference>
<dbReference type="Pfam" id="PF00440">
    <property type="entry name" value="TetR_N"/>
    <property type="match status" value="1"/>
</dbReference>
<protein>
    <submittedName>
        <fullName evidence="6">TetR family transcriptional regulator</fullName>
    </submittedName>
</protein>
<organism evidence="6 7">
    <name type="scientific">Alkaliphilus flagellatus</name>
    <dbReference type="NCBI Taxonomy" id="2841507"/>
    <lineage>
        <taxon>Bacteria</taxon>
        <taxon>Bacillati</taxon>
        <taxon>Bacillota</taxon>
        <taxon>Clostridia</taxon>
        <taxon>Peptostreptococcales</taxon>
        <taxon>Natronincolaceae</taxon>
        <taxon>Alkaliphilus</taxon>
    </lineage>
</organism>
<dbReference type="InterPro" id="IPR001647">
    <property type="entry name" value="HTH_TetR"/>
</dbReference>